<comment type="caution">
    <text evidence="2">The sequence shown here is derived from an EMBL/GenBank/DDBJ whole genome shotgun (WGS) entry which is preliminary data.</text>
</comment>
<dbReference type="GO" id="GO:0016740">
    <property type="term" value="F:transferase activity"/>
    <property type="evidence" value="ECO:0007669"/>
    <property type="project" value="UniProtKB-KW"/>
</dbReference>
<keyword evidence="3" id="KW-1185">Reference proteome</keyword>
<dbReference type="Gene3D" id="3.40.630.30">
    <property type="match status" value="1"/>
</dbReference>
<accession>A0ABQ4CYH5</accession>
<organism evidence="2 3">
    <name type="scientific">Asanoa siamensis</name>
    <dbReference type="NCBI Taxonomy" id="926357"/>
    <lineage>
        <taxon>Bacteria</taxon>
        <taxon>Bacillati</taxon>
        <taxon>Actinomycetota</taxon>
        <taxon>Actinomycetes</taxon>
        <taxon>Micromonosporales</taxon>
        <taxon>Micromonosporaceae</taxon>
        <taxon>Asanoa</taxon>
    </lineage>
</organism>
<dbReference type="EMBL" id="BONE01000052">
    <property type="protein sequence ID" value="GIF76043.1"/>
    <property type="molecule type" value="Genomic_DNA"/>
</dbReference>
<reference evidence="2 3" key="1">
    <citation type="submission" date="2021-01" db="EMBL/GenBank/DDBJ databases">
        <title>Whole genome shotgun sequence of Asanoa siamensis NBRC 107932.</title>
        <authorList>
            <person name="Komaki H."/>
            <person name="Tamura T."/>
        </authorList>
    </citation>
    <scope>NUCLEOTIDE SEQUENCE [LARGE SCALE GENOMIC DNA]</scope>
    <source>
        <strain evidence="2 3">NBRC 107932</strain>
    </source>
</reference>
<sequence length="217" mass="23621">MPSVLADYWPLVDLRLRVGAVELRPPSDADLAALADVAFAGMQEPGTRTFLTPWTDLPPLERARHVVRGVWTDRGDWTPEDWSLRLGVFVDGVAVGMQGMSATSFGLLREVRTWSWLGLPHQGAGLGTTMRQAVLHLAFSGLSAACATTGSFVDNPAPLRVSRKLGYEDDGITRDLLHGEVVVSQRLRLTRARWESLPRPPVSVTGLSPCLPLFGAV</sequence>
<gene>
    <name evidence="2" type="ORF">Asi02nite_55610</name>
</gene>
<protein>
    <submittedName>
        <fullName evidence="2">Succinyl-CoA transferase</fullName>
    </submittedName>
</protein>
<dbReference type="InterPro" id="IPR000182">
    <property type="entry name" value="GNAT_dom"/>
</dbReference>
<name>A0ABQ4CYH5_9ACTN</name>
<proteinExistence type="predicted"/>
<keyword evidence="2" id="KW-0808">Transferase</keyword>
<dbReference type="InterPro" id="IPR016181">
    <property type="entry name" value="Acyl_CoA_acyltransferase"/>
</dbReference>
<dbReference type="RefSeq" id="WP_239127163.1">
    <property type="nucleotide sequence ID" value="NZ_BONE01000052.1"/>
</dbReference>
<evidence type="ECO:0000313" key="2">
    <source>
        <dbReference type="EMBL" id="GIF76043.1"/>
    </source>
</evidence>
<evidence type="ECO:0000259" key="1">
    <source>
        <dbReference type="Pfam" id="PF13302"/>
    </source>
</evidence>
<evidence type="ECO:0000313" key="3">
    <source>
        <dbReference type="Proteomes" id="UP000604117"/>
    </source>
</evidence>
<dbReference type="Proteomes" id="UP000604117">
    <property type="component" value="Unassembled WGS sequence"/>
</dbReference>
<dbReference type="SUPFAM" id="SSF55729">
    <property type="entry name" value="Acyl-CoA N-acyltransferases (Nat)"/>
    <property type="match status" value="1"/>
</dbReference>
<feature type="domain" description="N-acetyltransferase" evidence="1">
    <location>
        <begin position="22"/>
        <end position="167"/>
    </location>
</feature>
<dbReference type="Pfam" id="PF13302">
    <property type="entry name" value="Acetyltransf_3"/>
    <property type="match status" value="1"/>
</dbReference>